<gene>
    <name evidence="10" type="ORF">PG999_007144</name>
</gene>
<dbReference type="AlphaFoldDB" id="A0AAW0QXH0"/>
<keyword evidence="3 8" id="KW-0472">Membrane</keyword>
<evidence type="ECO:0000256" key="8">
    <source>
        <dbReference type="RuleBase" id="RU367043"/>
    </source>
</evidence>
<evidence type="ECO:0000313" key="11">
    <source>
        <dbReference type="Proteomes" id="UP001392437"/>
    </source>
</evidence>
<evidence type="ECO:0000256" key="1">
    <source>
        <dbReference type="ARBA" id="ARBA00004137"/>
    </source>
</evidence>
<dbReference type="InterPro" id="IPR035427">
    <property type="entry name" value="Tim10-like_dom_sf"/>
</dbReference>
<dbReference type="EMBL" id="JAQQWP010000006">
    <property type="protein sequence ID" value="KAK8115075.1"/>
    <property type="molecule type" value="Genomic_DNA"/>
</dbReference>
<accession>A0AAW0QXH0</accession>
<evidence type="ECO:0000256" key="7">
    <source>
        <dbReference type="ARBA" id="ARBA00023186"/>
    </source>
</evidence>
<comment type="function">
    <text evidence="8">Mitochondrial intermembrane chaperone that participates in the import and insertion of some multi-pass transmembrane proteins into the mitochondrial inner membrane. Also required for the transfer of beta-barrel precursors from the TOM complex to the sorting and assembly machinery (SAM complex) of the outer membrane. Acts as a chaperone-like protein that protects the hydrophobic precursors from aggregation and guide them through the mitochondrial intermembrane space.</text>
</comment>
<keyword evidence="3 8" id="KW-0999">Mitochondrion inner membrane</keyword>
<comment type="caution">
    <text evidence="10">The sequence shown here is derived from an EMBL/GenBank/DDBJ whole genome shotgun (WGS) entry which is preliminary data.</text>
</comment>
<comment type="subunit">
    <text evidence="8">Heterohexamer.</text>
</comment>
<dbReference type="GO" id="GO:0005743">
    <property type="term" value="C:mitochondrial inner membrane"/>
    <property type="evidence" value="ECO:0007669"/>
    <property type="project" value="UniProtKB-SubCell"/>
</dbReference>
<feature type="domain" description="Tim10-like" evidence="9">
    <location>
        <begin position="23"/>
        <end position="86"/>
    </location>
</feature>
<evidence type="ECO:0000256" key="5">
    <source>
        <dbReference type="ARBA" id="ARBA00023010"/>
    </source>
</evidence>
<keyword evidence="11" id="KW-1185">Reference proteome</keyword>
<organism evidence="10 11">
    <name type="scientific">Apiospora kogelbergensis</name>
    <dbReference type="NCBI Taxonomy" id="1337665"/>
    <lineage>
        <taxon>Eukaryota</taxon>
        <taxon>Fungi</taxon>
        <taxon>Dikarya</taxon>
        <taxon>Ascomycota</taxon>
        <taxon>Pezizomycotina</taxon>
        <taxon>Sordariomycetes</taxon>
        <taxon>Xylariomycetidae</taxon>
        <taxon>Amphisphaeriales</taxon>
        <taxon>Apiosporaceae</taxon>
        <taxon>Apiospora</taxon>
    </lineage>
</organism>
<dbReference type="InterPro" id="IPR004217">
    <property type="entry name" value="Tim10-like"/>
</dbReference>
<keyword evidence="8" id="KW-0496">Mitochondrion</keyword>
<dbReference type="Gene3D" id="1.10.287.810">
    <property type="entry name" value="Mitochondrial import inner membrane translocase subunit tim13 like domains"/>
    <property type="match status" value="1"/>
</dbReference>
<name>A0AAW0QXH0_9PEZI</name>
<dbReference type="GO" id="GO:0015031">
    <property type="term" value="P:protein transport"/>
    <property type="evidence" value="ECO:0007669"/>
    <property type="project" value="UniProtKB-KW"/>
</dbReference>
<evidence type="ECO:0000256" key="2">
    <source>
        <dbReference type="ARBA" id="ARBA00006720"/>
    </source>
</evidence>
<evidence type="ECO:0000259" key="9">
    <source>
        <dbReference type="Pfam" id="PF02953"/>
    </source>
</evidence>
<evidence type="ECO:0000256" key="3">
    <source>
        <dbReference type="ARBA" id="ARBA00022792"/>
    </source>
</evidence>
<reference evidence="10 11" key="1">
    <citation type="submission" date="2023-01" db="EMBL/GenBank/DDBJ databases">
        <title>Analysis of 21 Apiospora genomes using comparative genomics revels a genus with tremendous synthesis potential of carbohydrate active enzymes and secondary metabolites.</title>
        <authorList>
            <person name="Sorensen T."/>
        </authorList>
    </citation>
    <scope>NUCLEOTIDE SEQUENCE [LARGE SCALE GENOMIC DNA]</scope>
    <source>
        <strain evidence="10 11">CBS 117206</strain>
    </source>
</reference>
<evidence type="ECO:0000313" key="10">
    <source>
        <dbReference type="EMBL" id="KAK8115075.1"/>
    </source>
</evidence>
<comment type="domain">
    <text evidence="8">The twin CX3C motif contains 4 conserved Cys residues that form 2 disulfide bonds in the mitochondrial intermembrane space.</text>
</comment>
<evidence type="ECO:0000256" key="4">
    <source>
        <dbReference type="ARBA" id="ARBA00022927"/>
    </source>
</evidence>
<dbReference type="Pfam" id="PF02953">
    <property type="entry name" value="zf-Tim10_DDP"/>
    <property type="match status" value="1"/>
</dbReference>
<evidence type="ECO:0000256" key="6">
    <source>
        <dbReference type="ARBA" id="ARBA00023157"/>
    </source>
</evidence>
<dbReference type="SUPFAM" id="SSF144122">
    <property type="entry name" value="Tim10-like"/>
    <property type="match status" value="1"/>
</dbReference>
<comment type="similarity">
    <text evidence="2 8">Belongs to the small Tim family.</text>
</comment>
<dbReference type="Proteomes" id="UP001392437">
    <property type="component" value="Unassembled WGS sequence"/>
</dbReference>
<keyword evidence="5 8" id="KW-0811">Translocation</keyword>
<sequence length="90" mass="10200">MDALNDHDLEKLNDKDKAELRSFLNNESQKARVQSTVHSLTDMCFTKCITGNIKQGKLDKNEEGCMANCAERFLDISGLTMKHLQNLRQG</sequence>
<keyword evidence="6 8" id="KW-1015">Disulfide bond</keyword>
<keyword evidence="7 8" id="KW-0143">Chaperone</keyword>
<comment type="subcellular location">
    <subcellularLocation>
        <location evidence="1 8">Mitochondrion inner membrane</location>
        <topology evidence="1 8">Peripheral membrane protein</topology>
        <orientation evidence="1 8">Intermembrane side</orientation>
    </subcellularLocation>
</comment>
<keyword evidence="4 8" id="KW-0653">Protein transport</keyword>
<keyword evidence="8" id="KW-0813">Transport</keyword>
<protein>
    <recommendedName>
        <fullName evidence="8">Mitochondrial import inner membrane translocase subunit</fullName>
    </recommendedName>
</protein>
<proteinExistence type="inferred from homology"/>